<accession>A0A2J4YVG0</accession>
<organism evidence="2 3">
    <name type="scientific">Klebsiella michiganensis</name>
    <dbReference type="NCBI Taxonomy" id="1134687"/>
    <lineage>
        <taxon>Bacteria</taxon>
        <taxon>Pseudomonadati</taxon>
        <taxon>Pseudomonadota</taxon>
        <taxon>Gammaproteobacteria</taxon>
        <taxon>Enterobacterales</taxon>
        <taxon>Enterobacteriaceae</taxon>
        <taxon>Klebsiella/Raoultella group</taxon>
        <taxon>Klebsiella</taxon>
    </lineage>
</organism>
<evidence type="ECO:0000313" key="3">
    <source>
        <dbReference type="Proteomes" id="UP000234661"/>
    </source>
</evidence>
<dbReference type="RefSeq" id="WP_116281099.1">
    <property type="nucleotide sequence ID" value="NZ_JAUAQX010000029.1"/>
</dbReference>
<keyword evidence="1" id="KW-0812">Transmembrane</keyword>
<keyword evidence="1" id="KW-1133">Transmembrane helix</keyword>
<dbReference type="AlphaFoldDB" id="A0A2J4YVG0"/>
<feature type="transmembrane region" description="Helical" evidence="1">
    <location>
        <begin position="15"/>
        <end position="36"/>
    </location>
</feature>
<dbReference type="EMBL" id="PIET01000853">
    <property type="protein sequence ID" value="PLM54813.1"/>
    <property type="molecule type" value="Genomic_DNA"/>
</dbReference>
<gene>
    <name evidence="2" type="ORF">CWM85_23130</name>
</gene>
<reference evidence="2 3" key="2">
    <citation type="submission" date="2018-01" db="EMBL/GenBank/DDBJ databases">
        <title>Genomic study of Klebsiella pneumoniae.</title>
        <authorList>
            <person name="Yang Y."/>
            <person name="Bicalho R."/>
        </authorList>
    </citation>
    <scope>NUCLEOTIDE SEQUENCE [LARGE SCALE GENOMIC DNA]</scope>
    <source>
        <strain evidence="2 3">A2</strain>
    </source>
</reference>
<evidence type="ECO:0000313" key="2">
    <source>
        <dbReference type="EMBL" id="PLM54813.1"/>
    </source>
</evidence>
<dbReference type="Proteomes" id="UP000234661">
    <property type="component" value="Unassembled WGS sequence"/>
</dbReference>
<sequence length="42" mass="4707">MNSGNYHDRPIRKALILNFIVLIAVVALSAIGIWIINEWVTA</sequence>
<keyword evidence="1" id="KW-0472">Membrane</keyword>
<name>A0A2J4YVG0_9ENTR</name>
<reference evidence="2 3" key="1">
    <citation type="submission" date="2017-11" db="EMBL/GenBank/DDBJ databases">
        <authorList>
            <person name="Han C.G."/>
        </authorList>
    </citation>
    <scope>NUCLEOTIDE SEQUENCE [LARGE SCALE GENOMIC DNA]</scope>
    <source>
        <strain evidence="2 3">A2</strain>
    </source>
</reference>
<comment type="caution">
    <text evidence="2">The sequence shown here is derived from an EMBL/GenBank/DDBJ whole genome shotgun (WGS) entry which is preliminary data.</text>
</comment>
<proteinExistence type="predicted"/>
<protein>
    <submittedName>
        <fullName evidence="2">Integrase</fullName>
    </submittedName>
</protein>
<evidence type="ECO:0000256" key="1">
    <source>
        <dbReference type="SAM" id="Phobius"/>
    </source>
</evidence>